<evidence type="ECO:0000256" key="7">
    <source>
        <dbReference type="SAM" id="MobiDB-lite"/>
    </source>
</evidence>
<comment type="caution">
    <text evidence="10">The sequence shown here is derived from an EMBL/GenBank/DDBJ whole genome shotgun (WGS) entry which is preliminary data.</text>
</comment>
<feature type="region of interest" description="Disordered" evidence="7">
    <location>
        <begin position="759"/>
        <end position="793"/>
    </location>
</feature>
<feature type="compositionally biased region" description="Acidic residues" evidence="7">
    <location>
        <begin position="459"/>
        <end position="472"/>
    </location>
</feature>
<dbReference type="PANTHER" id="PTHR42735:SF1">
    <property type="entry name" value="PYRIDOXAL-DEPENDENT DECARBOXYLASE DOMAIN-CONTAINING PROTEIN 1-RELATED"/>
    <property type="match status" value="1"/>
</dbReference>
<dbReference type="EMBL" id="AZBU02000001">
    <property type="protein sequence ID" value="TMS35946.1"/>
    <property type="molecule type" value="Genomic_DNA"/>
</dbReference>
<dbReference type="GO" id="GO:0016831">
    <property type="term" value="F:carboxy-lyase activity"/>
    <property type="evidence" value="ECO:0007669"/>
    <property type="project" value="UniProtKB-KW"/>
</dbReference>
<feature type="compositionally biased region" description="Acidic residues" evidence="7">
    <location>
        <begin position="784"/>
        <end position="793"/>
    </location>
</feature>
<reference evidence="10 11" key="2">
    <citation type="journal article" date="2019" name="G3 (Bethesda)">
        <title>Hybrid Assembly of the Genome of the Entomopathogenic Nematode Steinernema carpocapsae Identifies the X-Chromosome.</title>
        <authorList>
            <person name="Serra L."/>
            <person name="Macchietto M."/>
            <person name="Macias-Munoz A."/>
            <person name="McGill C.J."/>
            <person name="Rodriguez I.M."/>
            <person name="Rodriguez B."/>
            <person name="Murad R."/>
            <person name="Mortazavi A."/>
        </authorList>
    </citation>
    <scope>NUCLEOTIDE SEQUENCE [LARGE SCALE GENOMIC DNA]</scope>
    <source>
        <strain evidence="10 11">ALL</strain>
    </source>
</reference>
<feature type="domain" description="PDXDC1/PDXD2 second" evidence="8">
    <location>
        <begin position="427"/>
        <end position="563"/>
    </location>
</feature>
<feature type="compositionally biased region" description="Basic and acidic residues" evidence="7">
    <location>
        <begin position="32"/>
        <end position="51"/>
    </location>
</feature>
<evidence type="ECO:0000256" key="2">
    <source>
        <dbReference type="ARBA" id="ARBA00009533"/>
    </source>
</evidence>
<feature type="region of interest" description="Disordered" evidence="7">
    <location>
        <begin position="1"/>
        <end position="51"/>
    </location>
</feature>
<dbReference type="InterPro" id="IPR055103">
    <property type="entry name" value="PDXDC1-like_2nd"/>
</dbReference>
<evidence type="ECO:0000259" key="8">
    <source>
        <dbReference type="Pfam" id="PF22930"/>
    </source>
</evidence>
<feature type="region of interest" description="Disordered" evidence="7">
    <location>
        <begin position="450"/>
        <end position="487"/>
    </location>
</feature>
<keyword evidence="3" id="KW-0210">Decarboxylase</keyword>
<feature type="compositionally biased region" description="Low complexity" evidence="7">
    <location>
        <begin position="16"/>
        <end position="29"/>
    </location>
</feature>
<dbReference type="AlphaFoldDB" id="A0A4U8URX3"/>
<dbReference type="PANTHER" id="PTHR42735">
    <property type="match status" value="1"/>
</dbReference>
<keyword evidence="5" id="KW-0456">Lyase</keyword>
<evidence type="ECO:0000256" key="1">
    <source>
        <dbReference type="ARBA" id="ARBA00001933"/>
    </source>
</evidence>
<dbReference type="InterPro" id="IPR050477">
    <property type="entry name" value="GrpII_AminoAcid_Decarb"/>
</dbReference>
<sequence>MKTKNVTGETKKEVTAASVSSESFASADSGMADERDAPLGEHHSETVRKKSSIDRGYLNPILHQLEQLIVSDEWIGKDHSPSIASSARKLSAARSISGSSAGSCSPRLNELGRTLVTSASLKCYIDLLGQHHRQSIAAWISGNVSTSLSQLCRYPSAQVFCHPSEHSLFASLRPGIGHCLRLALRESYGNDYITKGWRVFAEQGGPVVYVSPAMHLDIASYVATEFGIADVVVLEAQSDALAAVEGRIDYAKFADRLAEDISQNKKPVLVIGVVGSAILGHNDMISRLLEIRNTTTPFWLHVVGNAVAALALKEPSEMLVQVLSQVDSITYPLSKWLGIPAAPIFTLHRSVEAYKPSYHEKLDSLPWWVATQYLTPKYMMEMLEHAYFLSKIMLKGLSGFNQICIIGFDNPTEYADRVYKGVYTAPTVITFKCAYDLQLAPEKVIENKAPANESASDSENVESAEEAVETEQGEARQESPVPIAESTESRDNYIDSLNSWLGQGLLSECRQLGLHLIDLGSSYGLAFRFCPLENASACNTKATHVQQFINHLEQSLKIIDSTVAAKMQFKSVISEFPALRSLNVNKWAGVGAVCFVPSIVKDAEPQMWNEKQKQQVSHLNMELVHSLRSTDSAFSSGECQQLGVSCIKFGMLSDEKDLKDLVSLVAERGKTIEESQQYMDSLAEMIRQGIQAANEDLKRENNMRLQQEGVMRQLPMVGSLFNWFAPLDKDAQNIRGRSFDLNTGLIQSTDTIYKHLHGEERKASLGDTPQQMPHGNVSDKAPAEDDTQEDTES</sequence>
<feature type="domain" description="PDXDC1-like third" evidence="9">
    <location>
        <begin position="569"/>
        <end position="677"/>
    </location>
</feature>
<protein>
    <recommendedName>
        <fullName evidence="6">Pyridoxal-dependent decarboxylase domain-containing protein 1</fullName>
    </recommendedName>
</protein>
<reference evidence="10 11" key="1">
    <citation type="journal article" date="2015" name="Genome Biol.">
        <title>Comparative genomics of Steinernema reveals deeply conserved gene regulatory networks.</title>
        <authorList>
            <person name="Dillman A.R."/>
            <person name="Macchietto M."/>
            <person name="Porter C.F."/>
            <person name="Rogers A."/>
            <person name="Williams B."/>
            <person name="Antoshechkin I."/>
            <person name="Lee M.M."/>
            <person name="Goodwin Z."/>
            <person name="Lu X."/>
            <person name="Lewis E.E."/>
            <person name="Goodrich-Blair H."/>
            <person name="Stock S.P."/>
            <person name="Adams B.J."/>
            <person name="Sternberg P.W."/>
            <person name="Mortazavi A."/>
        </authorList>
    </citation>
    <scope>NUCLEOTIDE SEQUENCE [LARGE SCALE GENOMIC DNA]</scope>
    <source>
        <strain evidence="10 11">ALL</strain>
    </source>
</reference>
<proteinExistence type="inferred from homology"/>
<dbReference type="Pfam" id="PF22930">
    <property type="entry name" value="PDXDC1-like_cen"/>
    <property type="match status" value="1"/>
</dbReference>
<dbReference type="InterPro" id="IPR015421">
    <property type="entry name" value="PyrdxlP-dep_Trfase_major"/>
</dbReference>
<dbReference type="Pfam" id="PF22937">
    <property type="entry name" value="PDXDC1-like_cen2"/>
    <property type="match status" value="1"/>
</dbReference>
<comment type="cofactor">
    <cofactor evidence="1">
        <name>pyridoxal 5'-phosphate</name>
        <dbReference type="ChEBI" id="CHEBI:597326"/>
    </cofactor>
</comment>
<evidence type="ECO:0000256" key="4">
    <source>
        <dbReference type="ARBA" id="ARBA00022898"/>
    </source>
</evidence>
<dbReference type="InterPro" id="IPR015424">
    <property type="entry name" value="PyrdxlP-dep_Trfase"/>
</dbReference>
<accession>A0A4U8URX3</accession>
<dbReference type="SUPFAM" id="SSF53383">
    <property type="entry name" value="PLP-dependent transferases"/>
    <property type="match status" value="1"/>
</dbReference>
<evidence type="ECO:0000259" key="9">
    <source>
        <dbReference type="Pfam" id="PF22937"/>
    </source>
</evidence>
<dbReference type="OrthoDB" id="2161780at2759"/>
<dbReference type="Proteomes" id="UP000298663">
    <property type="component" value="Unassembled WGS sequence"/>
</dbReference>
<comment type="similarity">
    <text evidence="2">Belongs to the group II decarboxylase family.</text>
</comment>
<keyword evidence="11" id="KW-1185">Reference proteome</keyword>
<dbReference type="Gene3D" id="3.40.640.10">
    <property type="entry name" value="Type I PLP-dependent aspartate aminotransferase-like (Major domain)"/>
    <property type="match status" value="1"/>
</dbReference>
<evidence type="ECO:0000256" key="3">
    <source>
        <dbReference type="ARBA" id="ARBA00022793"/>
    </source>
</evidence>
<evidence type="ECO:0000256" key="6">
    <source>
        <dbReference type="ARBA" id="ARBA00047190"/>
    </source>
</evidence>
<evidence type="ECO:0000313" key="10">
    <source>
        <dbReference type="EMBL" id="TMS35946.1"/>
    </source>
</evidence>
<gene>
    <name evidence="10" type="ORF">L596_003229</name>
</gene>
<dbReference type="InterPro" id="IPR055102">
    <property type="entry name" value="PDXDC1-like_3rd"/>
</dbReference>
<keyword evidence="4" id="KW-0663">Pyridoxal phosphate</keyword>
<evidence type="ECO:0000256" key="5">
    <source>
        <dbReference type="ARBA" id="ARBA00023239"/>
    </source>
</evidence>
<name>A0A4U8URX3_STECR</name>
<evidence type="ECO:0000313" key="11">
    <source>
        <dbReference type="Proteomes" id="UP000298663"/>
    </source>
</evidence>
<organism evidence="10 11">
    <name type="scientific">Steinernema carpocapsae</name>
    <name type="common">Entomopathogenic nematode</name>
    <dbReference type="NCBI Taxonomy" id="34508"/>
    <lineage>
        <taxon>Eukaryota</taxon>
        <taxon>Metazoa</taxon>
        <taxon>Ecdysozoa</taxon>
        <taxon>Nematoda</taxon>
        <taxon>Chromadorea</taxon>
        <taxon>Rhabditida</taxon>
        <taxon>Tylenchina</taxon>
        <taxon>Panagrolaimomorpha</taxon>
        <taxon>Strongyloidoidea</taxon>
        <taxon>Steinernematidae</taxon>
        <taxon>Steinernema</taxon>
    </lineage>
</organism>